<feature type="domain" description="Glycoside hydrolase family 65 central catalytic" evidence="6">
    <location>
        <begin position="354"/>
        <end position="706"/>
    </location>
</feature>
<feature type="compositionally biased region" description="Basic and acidic residues" evidence="5">
    <location>
        <begin position="1"/>
        <end position="10"/>
    </location>
</feature>
<dbReference type="GO" id="GO:0005975">
    <property type="term" value="P:carbohydrate metabolic process"/>
    <property type="evidence" value="ECO:0007669"/>
    <property type="project" value="InterPro"/>
</dbReference>
<sequence length="810" mass="89651">MTDTETRTSADENEQTFPDGRIFDIDPWTVTWRGDDLDEMDRTESVFALANGHVGLRGTFEEGEPVVQPGSYLNGFYEEHELPYAEGGYGYPESGQTVVNVTDGKVIRLLVEDEPLDLRYGKVIDHVRTLDLRSGTLRRHVIWVSPTGRAVRITSERFVSFTERSIAAIRYAVEPVDGRNVKVVIQSDLLANEPVAKPEDGDPRRAAALDAPLVADFAAAEGMRAVLVHHTRQSEIRVAVGMDHELVAPHVTDRNGDHDPERCSIEAQDDLARLTISTTIPEGQKLELTKYLGYGWSARRSVPALRAQADAALALAKDTGFDELLASQRHFLDSFWEACDVEITGDAELQQATRFALFQVLQAGARGETRAIPAKGLTGPGYDGHAFWDTESFVLPFLTYNVPLAAEQALRWRHSTLDKARQRAHELGQAGAMFPWRSINGDECSSYWPAGTAAVHIGADIARAVAQYVNATGDDEFEAECGVELLAETARMWAAMGHHDSDGRFRIDGVTGPDEYSAVADNNTFTNLMAQRNLEDAVSSCRRNPEVASALGVSDDELQTWEKCASSMTVPFNEVLQVHEQSEAFTKLAPWNLHGTPAEHYPLLMHYPYYDLYRKQVVKQADLVLALYMRGDAFTADEKKRNLHYYEPLTVRDSSLSACCQGIVAAEVGYMDLAFDYFVETALTDLHDLHRNVSNGLHVAAMAGTWLSCVAGFGGMRDYDGNITFAPRMHPALGTLTFRLTVRGSTIRVSMTEFEATYDLLAGKPIDLAHHGEQFTLDGDTVIKSIPELDPGPAPAQPPHRPPYRRPSPR</sequence>
<dbReference type="InterPro" id="IPR005195">
    <property type="entry name" value="Glyco_hydro_65_M"/>
</dbReference>
<feature type="binding site" evidence="4">
    <location>
        <begin position="388"/>
        <end position="389"/>
    </location>
    <ligand>
        <name>substrate</name>
    </ligand>
</feature>
<dbReference type="Proteomes" id="UP000186218">
    <property type="component" value="Unassembled WGS sequence"/>
</dbReference>
<gene>
    <name evidence="9" type="ORF">SAMN05445060_0532</name>
</gene>
<evidence type="ECO:0000259" key="8">
    <source>
        <dbReference type="Pfam" id="PF03636"/>
    </source>
</evidence>
<evidence type="ECO:0000256" key="2">
    <source>
        <dbReference type="ARBA" id="ARBA00023295"/>
    </source>
</evidence>
<evidence type="ECO:0000259" key="6">
    <source>
        <dbReference type="Pfam" id="PF03632"/>
    </source>
</evidence>
<evidence type="ECO:0000256" key="5">
    <source>
        <dbReference type="SAM" id="MobiDB-lite"/>
    </source>
</evidence>
<evidence type="ECO:0000256" key="1">
    <source>
        <dbReference type="ARBA" id="ARBA00006768"/>
    </source>
</evidence>
<dbReference type="InterPro" id="IPR005194">
    <property type="entry name" value="Glyco_hydro_65_C"/>
</dbReference>
<dbReference type="GO" id="GO:0016757">
    <property type="term" value="F:glycosyltransferase activity"/>
    <property type="evidence" value="ECO:0007669"/>
    <property type="project" value="UniProtKB-ARBA"/>
</dbReference>
<protein>
    <submittedName>
        <fullName evidence="9">Alpha,alpha-trehalose phosphorylase</fullName>
    </submittedName>
</protein>
<dbReference type="STRING" id="1344003.SAMN05445060_0532"/>
<feature type="domain" description="Glycoside hydrolase family 65 N-terminal" evidence="8">
    <location>
        <begin position="36"/>
        <end position="297"/>
    </location>
</feature>
<evidence type="ECO:0000256" key="4">
    <source>
        <dbReference type="PIRSR" id="PIRSR036289-51"/>
    </source>
</evidence>
<keyword evidence="2" id="KW-0326">Glycosidase</keyword>
<dbReference type="InterPro" id="IPR008928">
    <property type="entry name" value="6-hairpin_glycosidase_sf"/>
</dbReference>
<dbReference type="Pfam" id="PF03636">
    <property type="entry name" value="Glyco_hydro_65N"/>
    <property type="match status" value="1"/>
</dbReference>
<organism evidence="9 10">
    <name type="scientific">Williamsia sterculiae</name>
    <dbReference type="NCBI Taxonomy" id="1344003"/>
    <lineage>
        <taxon>Bacteria</taxon>
        <taxon>Bacillati</taxon>
        <taxon>Actinomycetota</taxon>
        <taxon>Actinomycetes</taxon>
        <taxon>Mycobacteriales</taxon>
        <taxon>Nocardiaceae</taxon>
        <taxon>Williamsia</taxon>
    </lineage>
</organism>
<dbReference type="GO" id="GO:0004553">
    <property type="term" value="F:hydrolase activity, hydrolyzing O-glycosyl compounds"/>
    <property type="evidence" value="ECO:0007669"/>
    <property type="project" value="TreeGrafter"/>
</dbReference>
<dbReference type="Gene3D" id="2.70.98.40">
    <property type="entry name" value="Glycoside hydrolase, family 65, N-terminal domain"/>
    <property type="match status" value="1"/>
</dbReference>
<dbReference type="Pfam" id="PF03632">
    <property type="entry name" value="Glyco_hydro_65m"/>
    <property type="match status" value="1"/>
</dbReference>
<dbReference type="GO" id="GO:0030246">
    <property type="term" value="F:carbohydrate binding"/>
    <property type="evidence" value="ECO:0007669"/>
    <property type="project" value="InterPro"/>
</dbReference>
<dbReference type="SUPFAM" id="SSF48208">
    <property type="entry name" value="Six-hairpin glycosidases"/>
    <property type="match status" value="1"/>
</dbReference>
<dbReference type="AlphaFoldDB" id="A0A1N7D2U4"/>
<dbReference type="PANTHER" id="PTHR11051:SF13">
    <property type="entry name" value="GLYCOSYL TRANSFERASE"/>
    <property type="match status" value="1"/>
</dbReference>
<evidence type="ECO:0000256" key="3">
    <source>
        <dbReference type="PIRSR" id="PIRSR036289-50"/>
    </source>
</evidence>
<name>A0A1N7D2U4_9NOCA</name>
<dbReference type="EMBL" id="FTNT01000001">
    <property type="protein sequence ID" value="SIR70047.1"/>
    <property type="molecule type" value="Genomic_DNA"/>
</dbReference>
<dbReference type="InterPro" id="IPR037018">
    <property type="entry name" value="GH65_N"/>
</dbReference>
<keyword evidence="2" id="KW-0378">Hydrolase</keyword>
<dbReference type="InterPro" id="IPR011013">
    <property type="entry name" value="Gal_mutarotase_sf_dom"/>
</dbReference>
<feature type="region of interest" description="Disordered" evidence="5">
    <location>
        <begin position="1"/>
        <end position="20"/>
    </location>
</feature>
<evidence type="ECO:0000313" key="10">
    <source>
        <dbReference type="Proteomes" id="UP000186218"/>
    </source>
</evidence>
<dbReference type="InterPro" id="IPR017045">
    <property type="entry name" value="Malt_Pase/Glycosyl_Hdrlase"/>
</dbReference>
<dbReference type="Pfam" id="PF03633">
    <property type="entry name" value="Glyco_hydro_65C"/>
    <property type="match status" value="1"/>
</dbReference>
<accession>A0A1N7D2U4</accession>
<feature type="compositionally biased region" description="Pro residues" evidence="5">
    <location>
        <begin position="790"/>
        <end position="801"/>
    </location>
</feature>
<dbReference type="Gene3D" id="1.50.10.10">
    <property type="match status" value="1"/>
</dbReference>
<proteinExistence type="inferred from homology"/>
<feature type="active site" description="Proton donor" evidence="3">
    <location>
        <position position="515"/>
    </location>
</feature>
<dbReference type="PANTHER" id="PTHR11051">
    <property type="entry name" value="GLYCOSYL HYDROLASE-RELATED"/>
    <property type="match status" value="1"/>
</dbReference>
<dbReference type="RefSeq" id="WP_234974195.1">
    <property type="nucleotide sequence ID" value="NZ_FTNT01000001.1"/>
</dbReference>
<feature type="binding site" evidence="4">
    <location>
        <begin position="619"/>
        <end position="620"/>
    </location>
    <ligand>
        <name>substrate</name>
    </ligand>
</feature>
<dbReference type="InterPro" id="IPR005196">
    <property type="entry name" value="Glyco_hydro_65_N"/>
</dbReference>
<keyword evidence="10" id="KW-1185">Reference proteome</keyword>
<evidence type="ECO:0000259" key="7">
    <source>
        <dbReference type="Pfam" id="PF03633"/>
    </source>
</evidence>
<dbReference type="Gene3D" id="2.60.420.10">
    <property type="entry name" value="Maltose phosphorylase, domain 3"/>
    <property type="match status" value="1"/>
</dbReference>
<comment type="similarity">
    <text evidence="1">Belongs to the glycosyl hydrolase 65 family.</text>
</comment>
<feature type="domain" description="Glycoside hydrolase family 65 C-terminal" evidence="7">
    <location>
        <begin position="716"/>
        <end position="777"/>
    </location>
</feature>
<dbReference type="SUPFAM" id="SSF74650">
    <property type="entry name" value="Galactose mutarotase-like"/>
    <property type="match status" value="1"/>
</dbReference>
<evidence type="ECO:0000313" key="9">
    <source>
        <dbReference type="EMBL" id="SIR70047.1"/>
    </source>
</evidence>
<reference evidence="9 10" key="1">
    <citation type="submission" date="2017-01" db="EMBL/GenBank/DDBJ databases">
        <authorList>
            <person name="Mah S.A."/>
            <person name="Swanson W.J."/>
            <person name="Moy G.W."/>
            <person name="Vacquier V.D."/>
        </authorList>
    </citation>
    <scope>NUCLEOTIDE SEQUENCE [LARGE SCALE GENOMIC DNA]</scope>
    <source>
        <strain evidence="9 10">CPCC 203464</strain>
    </source>
</reference>
<dbReference type="InterPro" id="IPR012341">
    <property type="entry name" value="6hp_glycosidase-like_sf"/>
</dbReference>
<feature type="region of interest" description="Disordered" evidence="5">
    <location>
        <begin position="786"/>
        <end position="810"/>
    </location>
</feature>
<dbReference type="PIRSF" id="PIRSF036289">
    <property type="entry name" value="Glycosyl_hydrolase_malt_phosph"/>
    <property type="match status" value="1"/>
</dbReference>